<dbReference type="InterPro" id="IPR000847">
    <property type="entry name" value="LysR_HTH_N"/>
</dbReference>
<protein>
    <submittedName>
        <fullName evidence="7">LysR substrate binding domain protein</fullName>
    </submittedName>
</protein>
<evidence type="ECO:0000256" key="5">
    <source>
        <dbReference type="ARBA" id="ARBA00023163"/>
    </source>
</evidence>
<dbReference type="InterPro" id="IPR036390">
    <property type="entry name" value="WH_DNA-bd_sf"/>
</dbReference>
<dbReference type="PROSITE" id="PS50931">
    <property type="entry name" value="HTH_LYSR"/>
    <property type="match status" value="1"/>
</dbReference>
<dbReference type="Proteomes" id="UP000006015">
    <property type="component" value="Unassembled WGS sequence"/>
</dbReference>
<keyword evidence="3" id="KW-0238">DNA-binding</keyword>
<evidence type="ECO:0000256" key="4">
    <source>
        <dbReference type="ARBA" id="ARBA00023159"/>
    </source>
</evidence>
<gene>
    <name evidence="7" type="ORF">HMPREF0281_01129</name>
</gene>
<organism evidence="7 8">
    <name type="scientific">Corynebacterium ammoniagenes DSM 20306</name>
    <dbReference type="NCBI Taxonomy" id="649754"/>
    <lineage>
        <taxon>Bacteria</taxon>
        <taxon>Bacillati</taxon>
        <taxon>Actinomycetota</taxon>
        <taxon>Actinomycetes</taxon>
        <taxon>Mycobacteriales</taxon>
        <taxon>Corynebacteriaceae</taxon>
        <taxon>Corynebacterium</taxon>
    </lineage>
</organism>
<evidence type="ECO:0000256" key="3">
    <source>
        <dbReference type="ARBA" id="ARBA00023125"/>
    </source>
</evidence>
<accession>A0ABN0AFW2</accession>
<feature type="domain" description="HTH lysR-type" evidence="6">
    <location>
        <begin position="23"/>
        <end position="62"/>
    </location>
</feature>
<comment type="caution">
    <text evidence="7">The sequence shown here is derived from an EMBL/GenBank/DDBJ whole genome shotgun (WGS) entry which is preliminary data.</text>
</comment>
<reference evidence="7 8" key="1">
    <citation type="submission" date="2010-04" db="EMBL/GenBank/DDBJ databases">
        <authorList>
            <person name="Weinstock G."/>
            <person name="Sodergren E."/>
            <person name="Clifton S."/>
            <person name="Fulton L."/>
            <person name="Fulton B."/>
            <person name="Courtney L."/>
            <person name="Fronick C."/>
            <person name="Harrison M."/>
            <person name="Strong C."/>
            <person name="Farmer C."/>
            <person name="Delahaunty K."/>
            <person name="Markovic C."/>
            <person name="Hall O."/>
            <person name="Minx P."/>
            <person name="Tomlinson C."/>
            <person name="Mitreva M."/>
            <person name="Hou S."/>
            <person name="Wollam A."/>
            <person name="Pepin K.H."/>
            <person name="Johnson M."/>
            <person name="Bhonagiri V."/>
            <person name="Zhang X."/>
            <person name="Suruliraj S."/>
            <person name="Warren W."/>
            <person name="Chinwalla A."/>
            <person name="Mardis E.R."/>
            <person name="Wilson R.K."/>
        </authorList>
    </citation>
    <scope>NUCLEOTIDE SEQUENCE [LARGE SCALE GENOMIC DNA]</scope>
    <source>
        <strain evidence="7 8">DSM 20306</strain>
    </source>
</reference>
<keyword evidence="8" id="KW-1185">Reference proteome</keyword>
<dbReference type="Gene3D" id="3.40.190.10">
    <property type="entry name" value="Periplasmic binding protein-like II"/>
    <property type="match status" value="2"/>
</dbReference>
<keyword evidence="4" id="KW-0010">Activator</keyword>
<dbReference type="InterPro" id="IPR036388">
    <property type="entry name" value="WH-like_DNA-bd_sf"/>
</dbReference>
<keyword evidence="5" id="KW-0804">Transcription</keyword>
<evidence type="ECO:0000313" key="7">
    <source>
        <dbReference type="EMBL" id="EFG81765.1"/>
    </source>
</evidence>
<proteinExistence type="inferred from homology"/>
<name>A0ABN0AFW2_CORAM</name>
<keyword evidence="2" id="KW-0805">Transcription regulation</keyword>
<dbReference type="SUPFAM" id="SSF53850">
    <property type="entry name" value="Periplasmic binding protein-like II"/>
    <property type="match status" value="1"/>
</dbReference>
<evidence type="ECO:0000256" key="2">
    <source>
        <dbReference type="ARBA" id="ARBA00023015"/>
    </source>
</evidence>
<evidence type="ECO:0000313" key="8">
    <source>
        <dbReference type="Proteomes" id="UP000006015"/>
    </source>
</evidence>
<dbReference type="SUPFAM" id="SSF46785">
    <property type="entry name" value="Winged helix' DNA-binding domain"/>
    <property type="match status" value="1"/>
</dbReference>
<dbReference type="Pfam" id="PF00126">
    <property type="entry name" value="HTH_1"/>
    <property type="match status" value="1"/>
</dbReference>
<dbReference type="PANTHER" id="PTHR30346:SF0">
    <property type="entry name" value="HCA OPERON TRANSCRIPTIONAL ACTIVATOR HCAR"/>
    <property type="match status" value="1"/>
</dbReference>
<comment type="similarity">
    <text evidence="1">Belongs to the LysR transcriptional regulatory family.</text>
</comment>
<dbReference type="InterPro" id="IPR005119">
    <property type="entry name" value="LysR_subst-bd"/>
</dbReference>
<evidence type="ECO:0000259" key="6">
    <source>
        <dbReference type="PROSITE" id="PS50931"/>
    </source>
</evidence>
<dbReference type="EMBL" id="ADNS01000007">
    <property type="protein sequence ID" value="EFG81765.1"/>
    <property type="molecule type" value="Genomic_DNA"/>
</dbReference>
<sequence length="306" mass="33783">MKKYYTLCDQPTFASGCVPRYCTITAAELDTTQPTLSRTIQQLEEITGARLVERTTREFWLTSDGISLAEEARDILARLEDRLSSIGMKQQPPLRLGWAWAGFGRHTVPLLQAWKKEHAYPVELSRPADPMNALRHEHIDAALVRHSPPNPSELDGYIQSPLFTESLVAAIAADDPRSSLETVSLAQLAQTPLAVCRTAPTATAALWSDPQESPRTFTVSGTDEWLTHIALGEAVGITAEATIHNHQTSDVSYLPISDAPAVEVSLVYPRKQPHPQAEVFASFGRDYLAQTLMDHTPPYFLGGIRD</sequence>
<evidence type="ECO:0000256" key="1">
    <source>
        <dbReference type="ARBA" id="ARBA00009437"/>
    </source>
</evidence>
<dbReference type="Gene3D" id="1.10.10.10">
    <property type="entry name" value="Winged helix-like DNA-binding domain superfamily/Winged helix DNA-binding domain"/>
    <property type="match status" value="1"/>
</dbReference>
<dbReference type="PANTHER" id="PTHR30346">
    <property type="entry name" value="TRANSCRIPTIONAL DUAL REGULATOR HCAR-RELATED"/>
    <property type="match status" value="1"/>
</dbReference>
<dbReference type="Pfam" id="PF03466">
    <property type="entry name" value="LysR_substrate"/>
    <property type="match status" value="1"/>
</dbReference>